<dbReference type="Pfam" id="PF03399">
    <property type="entry name" value="SAC3_GANP"/>
    <property type="match status" value="1"/>
</dbReference>
<evidence type="ECO:0000259" key="3">
    <source>
        <dbReference type="Pfam" id="PF03399"/>
    </source>
</evidence>
<feature type="compositionally biased region" description="Polar residues" evidence="2">
    <location>
        <begin position="663"/>
        <end position="672"/>
    </location>
</feature>
<dbReference type="InterPro" id="IPR045107">
    <property type="entry name" value="SAC3/GANP/THP3"/>
</dbReference>
<dbReference type="PANTHER" id="PTHR12436">
    <property type="entry name" value="80 KDA MCM3-ASSOCIATED PROTEIN"/>
    <property type="match status" value="1"/>
</dbReference>
<feature type="region of interest" description="Disordered" evidence="2">
    <location>
        <begin position="1"/>
        <end position="120"/>
    </location>
</feature>
<keyword evidence="1" id="KW-0175">Coiled coil</keyword>
<dbReference type="RefSeq" id="XP_035318338.1">
    <property type="nucleotide sequence ID" value="XM_035466569.1"/>
</dbReference>
<feature type="compositionally biased region" description="Polar residues" evidence="2">
    <location>
        <begin position="1217"/>
        <end position="1231"/>
    </location>
</feature>
<feature type="region of interest" description="Disordered" evidence="2">
    <location>
        <begin position="1330"/>
        <end position="1356"/>
    </location>
</feature>
<dbReference type="GO" id="GO:0006406">
    <property type="term" value="P:mRNA export from nucleus"/>
    <property type="evidence" value="ECO:0007669"/>
    <property type="project" value="TreeGrafter"/>
</dbReference>
<keyword evidence="5" id="KW-1185">Reference proteome</keyword>
<dbReference type="Proteomes" id="UP000749293">
    <property type="component" value="Unassembled WGS sequence"/>
</dbReference>
<comment type="caution">
    <text evidence="4">The sequence shown here is derived from an EMBL/GenBank/DDBJ whole genome shotgun (WGS) entry which is preliminary data.</text>
</comment>
<feature type="compositionally biased region" description="Acidic residues" evidence="2">
    <location>
        <begin position="584"/>
        <end position="593"/>
    </location>
</feature>
<dbReference type="OrthoDB" id="264795at2759"/>
<protein>
    <recommendedName>
        <fullName evidence="3">SAC3/GANP/THP3 conserved domain-containing protein</fullName>
    </recommendedName>
</protein>
<feature type="region of interest" description="Disordered" evidence="2">
    <location>
        <begin position="1044"/>
        <end position="1170"/>
    </location>
</feature>
<evidence type="ECO:0000256" key="1">
    <source>
        <dbReference type="SAM" id="Coils"/>
    </source>
</evidence>
<feature type="region of interest" description="Disordered" evidence="2">
    <location>
        <begin position="1201"/>
        <end position="1309"/>
    </location>
</feature>
<dbReference type="GeneID" id="55970823"/>
<feature type="compositionally biased region" description="Low complexity" evidence="2">
    <location>
        <begin position="1146"/>
        <end position="1166"/>
    </location>
</feature>
<feature type="compositionally biased region" description="Polar residues" evidence="2">
    <location>
        <begin position="111"/>
        <end position="120"/>
    </location>
</feature>
<dbReference type="InterPro" id="IPR005062">
    <property type="entry name" value="SAC3/GANP/THP3_conserved"/>
</dbReference>
<feature type="region of interest" description="Disordered" evidence="2">
    <location>
        <begin position="547"/>
        <end position="915"/>
    </location>
</feature>
<feature type="coiled-coil region" evidence="1">
    <location>
        <begin position="939"/>
        <end position="968"/>
    </location>
</feature>
<dbReference type="PANTHER" id="PTHR12436:SF3">
    <property type="entry name" value="GERMINAL-CENTER ASSOCIATED NUCLEAR PROTEIN"/>
    <property type="match status" value="1"/>
</dbReference>
<name>A0A9P5D0Q6_9HYPO</name>
<feature type="compositionally biased region" description="Low complexity" evidence="2">
    <location>
        <begin position="783"/>
        <end position="796"/>
    </location>
</feature>
<accession>A0A9P5D0Q6</accession>
<evidence type="ECO:0000313" key="5">
    <source>
        <dbReference type="Proteomes" id="UP000749293"/>
    </source>
</evidence>
<dbReference type="GO" id="GO:0005737">
    <property type="term" value="C:cytoplasm"/>
    <property type="evidence" value="ECO:0007669"/>
    <property type="project" value="TreeGrafter"/>
</dbReference>
<feature type="domain" description="SAC3/GANP/THP3 conserved" evidence="3">
    <location>
        <begin position="207"/>
        <end position="521"/>
    </location>
</feature>
<feature type="compositionally biased region" description="Low complexity" evidence="2">
    <location>
        <begin position="1113"/>
        <end position="1123"/>
    </location>
</feature>
<organism evidence="4 5">
    <name type="scientific">Geosmithia morbida</name>
    <dbReference type="NCBI Taxonomy" id="1094350"/>
    <lineage>
        <taxon>Eukaryota</taxon>
        <taxon>Fungi</taxon>
        <taxon>Dikarya</taxon>
        <taxon>Ascomycota</taxon>
        <taxon>Pezizomycotina</taxon>
        <taxon>Sordariomycetes</taxon>
        <taxon>Hypocreomycetidae</taxon>
        <taxon>Hypocreales</taxon>
        <taxon>Bionectriaceae</taxon>
        <taxon>Geosmithia</taxon>
    </lineage>
</organism>
<feature type="compositionally biased region" description="Low complexity" evidence="2">
    <location>
        <begin position="744"/>
        <end position="761"/>
    </location>
</feature>
<feature type="compositionally biased region" description="Polar residues" evidence="2">
    <location>
        <begin position="817"/>
        <end position="830"/>
    </location>
</feature>
<proteinExistence type="predicted"/>
<feature type="compositionally biased region" description="Basic and acidic residues" evidence="2">
    <location>
        <begin position="1072"/>
        <end position="1087"/>
    </location>
</feature>
<feature type="region of interest" description="Disordered" evidence="2">
    <location>
        <begin position="139"/>
        <end position="159"/>
    </location>
</feature>
<dbReference type="EMBL" id="JAANYQ010000022">
    <property type="protein sequence ID" value="KAF4119686.1"/>
    <property type="molecule type" value="Genomic_DNA"/>
</dbReference>
<sequence>MFPTFGAAAQKKTSPSVSNPFAAKPTANPNGNTGNIKRKGRTPDNGNRGADERKKPTGQGRSNNVYSKHKKPRKPNESRALRTSVEFGTTDDSRATSPSSVSSTDMGIDVPSQQPEPSNATAAVNMADPHARNVYNRLRKDGISPPSWPSRPGDPASSAAMAKFREKYEDYRAQVRKSLTKAGLIDDPNKRRALKDAIEFKGISEDMCPEYEKITRITELDVQHAEKDPESNIPMTVRMVKKLARSAAGQEAPLPMDVRSVATLQRSLDYLIDDLLRQDGNLATFHGFLWDRTRAIRRDFTFFSTLTPDEIRTQVYVLENIARFHVTALHLLSQKDIRPEEFVEQQELEQLGKTLLSLRDLYDDCNAQGITCENEPEFRAYYLIFHARDPSILETLQRSWRPELWKDSDEVRTAVSLVESLQNTGDFHGPLKDGPSFAAAGAHHAYLRIVEDPSLSYTMACFAECHFPLVRRSILRSLARAMGRPKDEVKDVTAATLNRFLRFDTVDEAIEFAELHDLEFEADPADPLNPAKRRLILRHRQQLPPVRLSHQFSRKMVEKKRGSHSLPDVIHRTVKQDLSSVPSQEEEEEEEDSLFVSDSKPTATAPKSSMFGGTQPNSAPSPFSAPTGPSQPSGIFGGSNLSNGATASQSSQANPSPFGAISSEAQPVSNPFASAAPRPGDVALASNPFGSVPKPATAFGSQGLGPFAPNQDANQAKPATDRSKALETTRSSPFASAFQLKADSTTSSGTAFGATGSTFGFPKQGQATTTPAAADSSMDQGKATTPPASFFTPTTSRPQQQEPLPTPGLVPPPTLPNGAQENPSQGQSPGLFSFKPTTEQPPPAPPEVQSKTPTIPPIGSGTGEKKADTPQFSIGQAVSAPPGPSLLPPSAVMTADSPAPSPIQPTPQEDPMGDFAKWYVRGDGGLVEDFTVYIVDDILKGLYDKFVEEEEERARREEEQRLSEEVEAFRVYNLQVKFFYRWKKNARAKRLRYLRKNGREQFRAYYEAKREEEKRQAALREEEEREKARLAEVDRSKEVTMEIMRRKRTSTKRNREEQELLASGHLSGVGNEGDHAARIIHGRDHGRGRQSSTSRISILRPDRVAMPPPPSTRPSSPASSMTRKSGGKTQAIRDQLLQKKPEGFRRSLGSMSSRSSASPEPSRTTSNVSERWRLKAMGIVQMPDGTALPENLANEVLYGGKNYPGLGSSQRRRAASYTGTNGMPQHETAPTSDPRDRPWSIRRPSLLSQSLGASQQPHPQQPEHVLSPPSTNKRKRPGEQGAAADDFQEEEDSVMDREASPPKRPMNENQKLISELRAMREELEEGAAWFRSQTERMQTSRGNSRASTPWEAMDLS</sequence>
<gene>
    <name evidence="4" type="ORF">GMORB2_4595</name>
</gene>
<dbReference type="GO" id="GO:0070390">
    <property type="term" value="C:transcription export complex 2"/>
    <property type="evidence" value="ECO:0007669"/>
    <property type="project" value="TreeGrafter"/>
</dbReference>
<feature type="compositionally biased region" description="Pro residues" evidence="2">
    <location>
        <begin position="804"/>
        <end position="815"/>
    </location>
</feature>
<evidence type="ECO:0000313" key="4">
    <source>
        <dbReference type="EMBL" id="KAF4119686.1"/>
    </source>
</evidence>
<feature type="compositionally biased region" description="Low complexity" evidence="2">
    <location>
        <begin position="1245"/>
        <end position="1256"/>
    </location>
</feature>
<feature type="compositionally biased region" description="Polar residues" evidence="2">
    <location>
        <begin position="599"/>
        <end position="621"/>
    </location>
</feature>
<feature type="compositionally biased region" description="Polar residues" evidence="2">
    <location>
        <begin position="1331"/>
        <end position="1347"/>
    </location>
</feature>
<feature type="compositionally biased region" description="Polar residues" evidence="2">
    <location>
        <begin position="627"/>
        <end position="655"/>
    </location>
</feature>
<dbReference type="Gene3D" id="1.25.40.990">
    <property type="match status" value="1"/>
</dbReference>
<reference evidence="4" key="1">
    <citation type="submission" date="2020-03" db="EMBL/GenBank/DDBJ databases">
        <title>Site-based positive gene gene selection in Geosmithia morbida across the United States reveals a broad range of putative effectors and factors for local host and environmental adapation.</title>
        <authorList>
            <person name="Onufrak A."/>
            <person name="Murdoch R.W."/>
            <person name="Gazis R."/>
            <person name="Huff M."/>
            <person name="Staton M."/>
            <person name="Klingeman W."/>
            <person name="Hadziabdic D."/>
        </authorList>
    </citation>
    <scope>NUCLEOTIDE SEQUENCE</scope>
    <source>
        <strain evidence="4">1262</strain>
    </source>
</reference>
<feature type="compositionally biased region" description="Basic and acidic residues" evidence="2">
    <location>
        <begin position="1136"/>
        <end position="1145"/>
    </location>
</feature>
<evidence type="ECO:0000256" key="2">
    <source>
        <dbReference type="SAM" id="MobiDB-lite"/>
    </source>
</evidence>